<reference evidence="2 3" key="1">
    <citation type="journal article" date="2019" name="Sci. Rep.">
        <title>Orb-weaving spider Araneus ventricosus genome elucidates the spidroin gene catalogue.</title>
        <authorList>
            <person name="Kono N."/>
            <person name="Nakamura H."/>
            <person name="Ohtoshi R."/>
            <person name="Moran D.A.P."/>
            <person name="Shinohara A."/>
            <person name="Yoshida Y."/>
            <person name="Fujiwara M."/>
            <person name="Mori M."/>
            <person name="Tomita M."/>
            <person name="Arakawa K."/>
        </authorList>
    </citation>
    <scope>NUCLEOTIDE SEQUENCE [LARGE SCALE GENOMIC DNA]</scope>
</reference>
<feature type="compositionally biased region" description="Low complexity" evidence="1">
    <location>
        <begin position="25"/>
        <end position="37"/>
    </location>
</feature>
<dbReference type="AlphaFoldDB" id="A0A4Y2G3U1"/>
<comment type="caution">
    <text evidence="2">The sequence shown here is derived from an EMBL/GenBank/DDBJ whole genome shotgun (WGS) entry which is preliminary data.</text>
</comment>
<evidence type="ECO:0000256" key="1">
    <source>
        <dbReference type="SAM" id="MobiDB-lite"/>
    </source>
</evidence>
<sequence length="133" mass="14357">MSVVNICLPDVPSIHSSQNPKGLIQRQTGTRDTTGQDPSFLLQGGFSMDGAVLGPPDPHPSCRDVKGFGLGPNHPSRSVGKTINNRGLLTLALQKYIFHLLKDTLDGVREIISEFIVHSARCKGGIARLKCKI</sequence>
<dbReference type="Proteomes" id="UP000499080">
    <property type="component" value="Unassembled WGS sequence"/>
</dbReference>
<protein>
    <submittedName>
        <fullName evidence="2">Uncharacterized protein</fullName>
    </submittedName>
</protein>
<gene>
    <name evidence="2" type="ORF">AVEN_103565_1</name>
</gene>
<dbReference type="EMBL" id="BGPR01001213">
    <property type="protein sequence ID" value="GBM48380.1"/>
    <property type="molecule type" value="Genomic_DNA"/>
</dbReference>
<accession>A0A4Y2G3U1</accession>
<evidence type="ECO:0000313" key="2">
    <source>
        <dbReference type="EMBL" id="GBM48380.1"/>
    </source>
</evidence>
<organism evidence="2 3">
    <name type="scientific">Araneus ventricosus</name>
    <name type="common">Orbweaver spider</name>
    <name type="synonym">Epeira ventricosa</name>
    <dbReference type="NCBI Taxonomy" id="182803"/>
    <lineage>
        <taxon>Eukaryota</taxon>
        <taxon>Metazoa</taxon>
        <taxon>Ecdysozoa</taxon>
        <taxon>Arthropoda</taxon>
        <taxon>Chelicerata</taxon>
        <taxon>Arachnida</taxon>
        <taxon>Araneae</taxon>
        <taxon>Araneomorphae</taxon>
        <taxon>Entelegynae</taxon>
        <taxon>Araneoidea</taxon>
        <taxon>Araneidae</taxon>
        <taxon>Araneus</taxon>
    </lineage>
</organism>
<proteinExistence type="predicted"/>
<feature type="region of interest" description="Disordered" evidence="1">
    <location>
        <begin position="17"/>
        <end position="37"/>
    </location>
</feature>
<keyword evidence="3" id="KW-1185">Reference proteome</keyword>
<evidence type="ECO:0000313" key="3">
    <source>
        <dbReference type="Proteomes" id="UP000499080"/>
    </source>
</evidence>
<name>A0A4Y2G3U1_ARAVE</name>